<evidence type="ECO:0000313" key="2">
    <source>
        <dbReference type="Proteomes" id="UP001595387"/>
    </source>
</evidence>
<comment type="caution">
    <text evidence="1">The sequence shown here is derived from an EMBL/GenBank/DDBJ whole genome shotgun (WGS) entry which is preliminary data.</text>
</comment>
<proteinExistence type="predicted"/>
<accession>A0ABV7A709</accession>
<dbReference type="Proteomes" id="UP001595387">
    <property type="component" value="Unassembled WGS sequence"/>
</dbReference>
<name>A0ABV7A709_9BACI</name>
<reference evidence="2" key="1">
    <citation type="journal article" date="2019" name="Int. J. Syst. Evol. Microbiol.">
        <title>The Global Catalogue of Microorganisms (GCM) 10K type strain sequencing project: providing services to taxonomists for standard genome sequencing and annotation.</title>
        <authorList>
            <consortium name="The Broad Institute Genomics Platform"/>
            <consortium name="The Broad Institute Genome Sequencing Center for Infectious Disease"/>
            <person name="Wu L."/>
            <person name="Ma J."/>
        </authorList>
    </citation>
    <scope>NUCLEOTIDE SEQUENCE [LARGE SCALE GENOMIC DNA]</scope>
    <source>
        <strain evidence="2">KCTC 13193</strain>
    </source>
</reference>
<keyword evidence="2" id="KW-1185">Reference proteome</keyword>
<evidence type="ECO:0000313" key="1">
    <source>
        <dbReference type="EMBL" id="MFC2948560.1"/>
    </source>
</evidence>
<gene>
    <name evidence="1" type="ORF">ACFODW_09430</name>
</gene>
<dbReference type="EMBL" id="JBHRRZ010000015">
    <property type="protein sequence ID" value="MFC2948560.1"/>
    <property type="molecule type" value="Genomic_DNA"/>
</dbReference>
<organism evidence="1 2">
    <name type="scientific">Virgibacillus sediminis</name>
    <dbReference type="NCBI Taxonomy" id="202260"/>
    <lineage>
        <taxon>Bacteria</taxon>
        <taxon>Bacillati</taxon>
        <taxon>Bacillota</taxon>
        <taxon>Bacilli</taxon>
        <taxon>Bacillales</taxon>
        <taxon>Bacillaceae</taxon>
        <taxon>Virgibacillus</taxon>
    </lineage>
</organism>
<sequence length="55" mass="6543">MWAGMKSVMVFDPKDRQEETERKWLQWNEHKSAVADRAVPNAEETRQLMRKRGLA</sequence>
<protein>
    <submittedName>
        <fullName evidence="1">Uncharacterized protein</fullName>
    </submittedName>
</protein>
<dbReference type="RefSeq" id="WP_390305684.1">
    <property type="nucleotide sequence ID" value="NZ_JBHRRZ010000015.1"/>
</dbReference>